<dbReference type="InterPro" id="IPR039329">
    <property type="entry name" value="SIAE"/>
</dbReference>
<comment type="caution">
    <text evidence="2">The sequence shown here is derived from an EMBL/GenBank/DDBJ whole genome shotgun (WGS) entry which is preliminary data.</text>
</comment>
<dbReference type="EMBL" id="CAIIXF020000008">
    <property type="protein sequence ID" value="CAH1793020.1"/>
    <property type="molecule type" value="Genomic_DNA"/>
</dbReference>
<dbReference type="GO" id="GO:0001681">
    <property type="term" value="F:sialate O-acetylesterase activity"/>
    <property type="evidence" value="ECO:0007669"/>
    <property type="project" value="InterPro"/>
</dbReference>
<dbReference type="Pfam" id="PF03629">
    <property type="entry name" value="SASA"/>
    <property type="match status" value="1"/>
</dbReference>
<name>A0A8J1UL96_OWEFU</name>
<dbReference type="Gene3D" id="3.40.50.1110">
    <property type="entry name" value="SGNH hydrolase"/>
    <property type="match status" value="1"/>
</dbReference>
<dbReference type="InterPro" id="IPR036514">
    <property type="entry name" value="SGNH_hydro_sf"/>
</dbReference>
<dbReference type="InterPro" id="IPR005181">
    <property type="entry name" value="SASA"/>
</dbReference>
<gene>
    <name evidence="2" type="ORF">OFUS_LOCUS17923</name>
</gene>
<dbReference type="SUPFAM" id="SSF52266">
    <property type="entry name" value="SGNH hydrolase"/>
    <property type="match status" value="1"/>
</dbReference>
<protein>
    <recommendedName>
        <fullName evidence="1">Sialate O-acetylesterase domain-containing protein</fullName>
    </recommendedName>
</protein>
<feature type="domain" description="Sialate O-acetylesterase" evidence="1">
    <location>
        <begin position="128"/>
        <end position="300"/>
    </location>
</feature>
<evidence type="ECO:0000259" key="1">
    <source>
        <dbReference type="Pfam" id="PF03629"/>
    </source>
</evidence>
<dbReference type="PANTHER" id="PTHR22901:SF0">
    <property type="entry name" value="SIALATE O-ACETYLESTERASE"/>
    <property type="match status" value="1"/>
</dbReference>
<evidence type="ECO:0000313" key="2">
    <source>
        <dbReference type="EMBL" id="CAH1793020.1"/>
    </source>
</evidence>
<accession>A0A8J1UL96</accession>
<evidence type="ECO:0000313" key="3">
    <source>
        <dbReference type="Proteomes" id="UP000749559"/>
    </source>
</evidence>
<dbReference type="Proteomes" id="UP000749559">
    <property type="component" value="Unassembled WGS sequence"/>
</dbReference>
<organism evidence="2 3">
    <name type="scientific">Owenia fusiformis</name>
    <name type="common">Polychaete worm</name>
    <dbReference type="NCBI Taxonomy" id="6347"/>
    <lineage>
        <taxon>Eukaryota</taxon>
        <taxon>Metazoa</taxon>
        <taxon>Spiralia</taxon>
        <taxon>Lophotrochozoa</taxon>
        <taxon>Annelida</taxon>
        <taxon>Polychaeta</taxon>
        <taxon>Sedentaria</taxon>
        <taxon>Canalipalpata</taxon>
        <taxon>Sabellida</taxon>
        <taxon>Oweniida</taxon>
        <taxon>Oweniidae</taxon>
        <taxon>Owenia</taxon>
    </lineage>
</organism>
<dbReference type="GO" id="GO:0005975">
    <property type="term" value="P:carbohydrate metabolic process"/>
    <property type="evidence" value="ECO:0007669"/>
    <property type="project" value="TreeGrafter"/>
</dbReference>
<reference evidence="2" key="1">
    <citation type="submission" date="2022-03" db="EMBL/GenBank/DDBJ databases">
        <authorList>
            <person name="Martin C."/>
        </authorList>
    </citation>
    <scope>NUCLEOTIDE SEQUENCE</scope>
</reference>
<dbReference type="PANTHER" id="PTHR22901">
    <property type="entry name" value="SIALATE O-ACETYLESTERASE"/>
    <property type="match status" value="1"/>
</dbReference>
<dbReference type="AlphaFoldDB" id="A0A8J1UL96"/>
<dbReference type="OrthoDB" id="42638at2759"/>
<keyword evidence="3" id="KW-1185">Reference proteome</keyword>
<sequence>MELAKSFFIFFLIGNCLAEIRNVRQAETEFRFASYYANQMVLQRGPQRANIWGFADRSDIGANVTLTVTDSTNANITTDYAAVVRDGPTPSDAMWEVLLNAETSQNPFTITARLNQRTEQLTNVLFGDIWFCSGQSNMVHTVGRLDNPDDELDTVENFPDVRIFRVNTVTADNPLFDLPFNGIVQNWELPTYESIEQFSAICWLYGKEMHIQKGYPIGLITSAWGGTRIEEWMSPDAMNACNAEDLAAEYLWNAMIHPFLPMTLYGSLWYQGEGNAGQSAEYSCLFPAMISDWRTKWNARNAQTSAQFPFGFVQLAPNADNDVDIGFPDLRWAQTANVGYNPNPQMPGTFMAVAMDQPDFDSPYGTVHPRYKRPLADRLVLGGRNIAYNETFVVHQGPFPTTIVRGASGVGIDIQYDNANTRVDVRTVEGFEICCSEDEDEQCPVVGIAEWEGAPILEVRTTSITIQAQCADASDFIVGVRYAWRVSPCARNQCAIYSAQTSLPGPPFIHWAVL</sequence>
<proteinExistence type="predicted"/>